<gene>
    <name evidence="1" type="ORF">BD311DRAFT_660103</name>
</gene>
<reference evidence="1" key="1">
    <citation type="submission" date="2019-01" db="EMBL/GenBank/DDBJ databases">
        <title>Draft genome sequences of three monokaryotic isolates of the white-rot basidiomycete fungus Dichomitus squalens.</title>
        <authorList>
            <consortium name="DOE Joint Genome Institute"/>
            <person name="Lopez S.C."/>
            <person name="Andreopoulos B."/>
            <person name="Pangilinan J."/>
            <person name="Lipzen A."/>
            <person name="Riley R."/>
            <person name="Ahrendt S."/>
            <person name="Ng V."/>
            <person name="Barry K."/>
            <person name="Daum C."/>
            <person name="Grigoriev I.V."/>
            <person name="Hilden K.S."/>
            <person name="Makela M.R."/>
            <person name="de Vries R.P."/>
        </authorList>
    </citation>
    <scope>NUCLEOTIDE SEQUENCE [LARGE SCALE GENOMIC DNA]</scope>
    <source>
        <strain evidence="1">OM18370.1</strain>
    </source>
</reference>
<feature type="non-terminal residue" evidence="1">
    <location>
        <position position="1"/>
    </location>
</feature>
<evidence type="ECO:0000313" key="1">
    <source>
        <dbReference type="EMBL" id="TBU30034.1"/>
    </source>
</evidence>
<name>A0A4Q9MQH2_9APHY</name>
<sequence>GGIANQARVLDVWRDISVEDSPSFKPLNLFVLLHRQNATMMARTLLTKVSLCLALPQFIARE</sequence>
<organism evidence="1">
    <name type="scientific">Dichomitus squalens</name>
    <dbReference type="NCBI Taxonomy" id="114155"/>
    <lineage>
        <taxon>Eukaryota</taxon>
        <taxon>Fungi</taxon>
        <taxon>Dikarya</taxon>
        <taxon>Basidiomycota</taxon>
        <taxon>Agaricomycotina</taxon>
        <taxon>Agaricomycetes</taxon>
        <taxon>Polyporales</taxon>
        <taxon>Polyporaceae</taxon>
        <taxon>Dichomitus</taxon>
    </lineage>
</organism>
<protein>
    <submittedName>
        <fullName evidence="1">Uncharacterized protein</fullName>
    </submittedName>
</protein>
<dbReference type="EMBL" id="ML143409">
    <property type="protein sequence ID" value="TBU30034.1"/>
    <property type="molecule type" value="Genomic_DNA"/>
</dbReference>
<dbReference type="Proteomes" id="UP000292957">
    <property type="component" value="Unassembled WGS sequence"/>
</dbReference>
<proteinExistence type="predicted"/>
<accession>A0A4Q9MQH2</accession>
<dbReference type="AlphaFoldDB" id="A0A4Q9MQH2"/>